<dbReference type="InterPro" id="IPR017860">
    <property type="entry name" value="Peptidase_M22_CS"/>
</dbReference>
<dbReference type="SUPFAM" id="SSF53067">
    <property type="entry name" value="Actin-like ATPase domain"/>
    <property type="match status" value="2"/>
</dbReference>
<dbReference type="InterPro" id="IPR000905">
    <property type="entry name" value="Gcp-like_dom"/>
</dbReference>
<dbReference type="EMBL" id="CABFNS010000784">
    <property type="protein sequence ID" value="VUC28343.1"/>
    <property type="molecule type" value="Genomic_DNA"/>
</dbReference>
<dbReference type="HAMAP" id="MF_01445">
    <property type="entry name" value="TsaD"/>
    <property type="match status" value="1"/>
</dbReference>
<feature type="domain" description="Gcp-like" evidence="2">
    <location>
        <begin position="214"/>
        <end position="445"/>
    </location>
</feature>
<evidence type="ECO:0000313" key="4">
    <source>
        <dbReference type="Proteomes" id="UP000766486"/>
    </source>
</evidence>
<sequence>MLSSSRNPARWRALARSVATAHRTPQWSRRRPLTTLAIESSCDDTGVAILTRNHDGSPEHKGPSHSLLFNEFISSDHRDFRGIEPLVAVKGHTSSLAPLLRRAMHHLPDATESDVTSSREGSKSRICWTEDGRPKRVPDFVSVTRGPGLMSNLSVGLNTAKGLAVAWDVPLVGVHHMQAHALTPRLVSALEMKPAADTGSKRPARGSRGTSNMSPEFPFLSLLVSGGHTQLVYSKSLTDHRIVASTLDVALGNLLDHAARDILPPSVLATVPDVKYGRHLETFAFPKGGTQDEYAFYPIPAARAYELSSLDTGYEWFLPSPMAKDRKLAWSFAGLGSSASSIVAQIAAASPFSTQAAEVEERRALARHLFAAAFRHLVGRIILALQDCRDIDPPPSTLVVAGGVACNRFLMHVLQKTLAARGYGRMRIVVPPPALCTDNAAMIAWAGMEMYTEGWHTDLDILAISKWPMDPDRGEGIMGAPGWLKR</sequence>
<dbReference type="Gene3D" id="3.30.420.40">
    <property type="match status" value="2"/>
</dbReference>
<comment type="subcellular location">
    <subcellularLocation>
        <location evidence="1">Mitochondrion</location>
    </subcellularLocation>
</comment>
<dbReference type="InterPro" id="IPR043129">
    <property type="entry name" value="ATPase_NBD"/>
</dbReference>
<dbReference type="InterPro" id="IPR022450">
    <property type="entry name" value="TsaD"/>
</dbReference>
<comment type="caution">
    <text evidence="3">The sequence shown here is derived from an EMBL/GenBank/DDBJ whole genome shotgun (WGS) entry which is preliminary data.</text>
</comment>
<dbReference type="Proteomes" id="UP000766486">
    <property type="component" value="Unassembled WGS sequence"/>
</dbReference>
<comment type="function">
    <text evidence="1">Required for the formation of a threonylcarbamoyl group on adenosine at position 37 (t(6)A37) in mitochondrial tRNAs that read codons beginning with adenine. Probably involved in the transfer of the threonylcarbamoyl moiety of threonylcarbamoyl-AMP (TC-AMP) to the N6 group of A37. Involved in mitochondrial genome maintenance.</text>
</comment>
<name>A0ABY6UB35_BIOOC</name>
<evidence type="ECO:0000313" key="3">
    <source>
        <dbReference type="EMBL" id="VUC28343.1"/>
    </source>
</evidence>
<comment type="catalytic activity">
    <reaction evidence="1">
        <text>L-threonylcarbamoyladenylate + adenosine(37) in tRNA = N(6)-L-threonylcarbamoyladenosine(37) in tRNA + AMP + H(+)</text>
        <dbReference type="Rhea" id="RHEA:37059"/>
        <dbReference type="Rhea" id="RHEA-COMP:10162"/>
        <dbReference type="Rhea" id="RHEA-COMP:10163"/>
        <dbReference type="ChEBI" id="CHEBI:15378"/>
        <dbReference type="ChEBI" id="CHEBI:73682"/>
        <dbReference type="ChEBI" id="CHEBI:74411"/>
        <dbReference type="ChEBI" id="CHEBI:74418"/>
        <dbReference type="ChEBI" id="CHEBI:456215"/>
        <dbReference type="EC" id="2.3.1.234"/>
    </reaction>
</comment>
<accession>A0ABY6UB35</accession>
<keyword evidence="1" id="KW-0012">Acyltransferase</keyword>
<comment type="cofactor">
    <cofactor evidence="1">
        <name>a divalent metal cation</name>
        <dbReference type="ChEBI" id="CHEBI:60240"/>
    </cofactor>
    <text evidence="1">Binds 1 divalent metal cation per subunit.</text>
</comment>
<keyword evidence="1" id="KW-0819">tRNA processing</keyword>
<keyword evidence="1" id="KW-0496">Mitochondrion</keyword>
<dbReference type="PROSITE" id="PS01016">
    <property type="entry name" value="GLYCOPROTEASE"/>
    <property type="match status" value="1"/>
</dbReference>
<feature type="domain" description="Gcp-like" evidence="2">
    <location>
        <begin position="139"/>
        <end position="190"/>
    </location>
</feature>
<comment type="subunit">
    <text evidence="1">Homodimer.</text>
</comment>
<dbReference type="Pfam" id="PF00814">
    <property type="entry name" value="TsaD"/>
    <property type="match status" value="2"/>
</dbReference>
<protein>
    <recommendedName>
        <fullName evidence="2">Gcp-like domain-containing protein</fullName>
    </recommendedName>
</protein>
<organism evidence="3 4">
    <name type="scientific">Bionectria ochroleuca</name>
    <name type="common">Gliocladium roseum</name>
    <dbReference type="NCBI Taxonomy" id="29856"/>
    <lineage>
        <taxon>Eukaryota</taxon>
        <taxon>Fungi</taxon>
        <taxon>Dikarya</taxon>
        <taxon>Ascomycota</taxon>
        <taxon>Pezizomycotina</taxon>
        <taxon>Sordariomycetes</taxon>
        <taxon>Hypocreomycetidae</taxon>
        <taxon>Hypocreales</taxon>
        <taxon>Bionectriaceae</taxon>
        <taxon>Clonostachys</taxon>
    </lineage>
</organism>
<comment type="similarity">
    <text evidence="1">Belongs to the KAE1 / TsaD family.</text>
</comment>
<evidence type="ECO:0000259" key="2">
    <source>
        <dbReference type="Pfam" id="PF00814"/>
    </source>
</evidence>
<keyword evidence="4" id="KW-1185">Reference proteome</keyword>
<reference evidence="3 4" key="1">
    <citation type="submission" date="2019-06" db="EMBL/GenBank/DDBJ databases">
        <authorList>
            <person name="Broberg M."/>
        </authorList>
    </citation>
    <scope>NUCLEOTIDE SEQUENCE [LARGE SCALE GENOMIC DNA]</scope>
</reference>
<keyword evidence="1" id="KW-0808">Transferase</keyword>
<evidence type="ECO:0000256" key="1">
    <source>
        <dbReference type="HAMAP-Rule" id="MF_03179"/>
    </source>
</evidence>
<proteinExistence type="inferred from homology"/>
<gene>
    <name evidence="3" type="ORF">CLO192961_LOCUS230551</name>
</gene>
<dbReference type="PANTHER" id="PTHR11735:SF6">
    <property type="entry name" value="TRNA N6-ADENOSINE THREONYLCARBAMOYLTRANSFERASE, MITOCHONDRIAL"/>
    <property type="match status" value="1"/>
</dbReference>
<dbReference type="PANTHER" id="PTHR11735">
    <property type="entry name" value="TRNA N6-ADENOSINE THREONYLCARBAMOYLTRANSFERASE"/>
    <property type="match status" value="1"/>
</dbReference>
<keyword evidence="1" id="KW-0479">Metal-binding</keyword>